<dbReference type="InterPro" id="IPR016161">
    <property type="entry name" value="Ald_DH/histidinol_DH"/>
</dbReference>
<feature type="active site" evidence="5">
    <location>
        <position position="205"/>
    </location>
</feature>
<dbReference type="InterPro" id="IPR016163">
    <property type="entry name" value="Ald_DH_C"/>
</dbReference>
<evidence type="ECO:0000256" key="5">
    <source>
        <dbReference type="PROSITE-ProRule" id="PRU10007"/>
    </source>
</evidence>
<dbReference type="InterPro" id="IPR029510">
    <property type="entry name" value="Ald_DH_CS_GLU"/>
</dbReference>
<keyword evidence="9" id="KW-1185">Reference proteome</keyword>
<feature type="domain" description="Aldehyde dehydrogenase" evidence="7">
    <location>
        <begin position="7"/>
        <end position="426"/>
    </location>
</feature>
<accession>A0ABY5LNG9</accession>
<dbReference type="CDD" id="cd07133">
    <property type="entry name" value="ALDH_CALDH_CalB"/>
    <property type="match status" value="1"/>
</dbReference>
<dbReference type="RefSeq" id="WP_257086665.1">
    <property type="nucleotide sequence ID" value="NZ_CP102097.1"/>
</dbReference>
<dbReference type="InterPro" id="IPR016162">
    <property type="entry name" value="Ald_DH_N"/>
</dbReference>
<dbReference type="Proteomes" id="UP001058602">
    <property type="component" value="Chromosome 2"/>
</dbReference>
<evidence type="ECO:0000256" key="4">
    <source>
        <dbReference type="PIRNR" id="PIRNR036492"/>
    </source>
</evidence>
<keyword evidence="2 4" id="KW-0560">Oxidoreductase</keyword>
<dbReference type="Gene3D" id="3.40.605.10">
    <property type="entry name" value="Aldehyde Dehydrogenase, Chain A, domain 1"/>
    <property type="match status" value="1"/>
</dbReference>
<evidence type="ECO:0000256" key="6">
    <source>
        <dbReference type="RuleBase" id="RU003345"/>
    </source>
</evidence>
<organism evidence="8 9">
    <name type="scientific">Vibrio japonicus</name>
    <dbReference type="NCBI Taxonomy" id="1824638"/>
    <lineage>
        <taxon>Bacteria</taxon>
        <taxon>Pseudomonadati</taxon>
        <taxon>Pseudomonadota</taxon>
        <taxon>Gammaproteobacteria</taxon>
        <taxon>Vibrionales</taxon>
        <taxon>Vibrionaceae</taxon>
        <taxon>Vibrio</taxon>
    </lineage>
</organism>
<dbReference type="PROSITE" id="PS00687">
    <property type="entry name" value="ALDEHYDE_DEHYDR_GLU"/>
    <property type="match status" value="1"/>
</dbReference>
<dbReference type="PANTHER" id="PTHR43570:SF20">
    <property type="entry name" value="ALDEHYDE DEHYDROGENASE ALDX-RELATED"/>
    <property type="match status" value="1"/>
</dbReference>
<protein>
    <recommendedName>
        <fullName evidence="4">Aldehyde dehydrogenase</fullName>
    </recommendedName>
</protein>
<comment type="similarity">
    <text evidence="1 4 6">Belongs to the aldehyde dehydrogenase family.</text>
</comment>
<evidence type="ECO:0000313" key="9">
    <source>
        <dbReference type="Proteomes" id="UP001058602"/>
    </source>
</evidence>
<reference evidence="8" key="1">
    <citation type="submission" date="2022-07" db="EMBL/GenBank/DDBJ databases">
        <title>Complete genome of Vibrio japonicus strain JCM 31412T and phylogenomic assessment of the Nereis clade of the genus Vibrio.</title>
        <authorList>
            <person name="Shlafstein M.D."/>
            <person name="Emsley S.A."/>
            <person name="Ushijima B."/>
            <person name="Videau P."/>
            <person name="Saw J.H."/>
        </authorList>
    </citation>
    <scope>NUCLEOTIDE SEQUENCE</scope>
    <source>
        <strain evidence="8">JCM 31412</strain>
    </source>
</reference>
<sequence length="460" mass="52037">MQAQKYEFNNSGQESYQERKEHLTNLKKMINDNRESLIKAIQADYGHRSYHETLIAEIIPVTDDITFNIKHLKKWMKPQSRKIDQVLYTGAKNKVIPQAVGVVGIITPWNFPLNLSFSVISAAFAAGNRAMVKMSENSIQLTRLLNQISPKYFSSDKLAFFEETGGVGIEFSKLPFDHLFFTGSGETGRKVMAAASVNLTPVSLELGGKSPAIIAPDFPMEKAVERIMYVKQFNAGQICVNVDYAFVPENKRNEFVSDAKAWVKKHCPDINSQDYTSIIDDTSFQRLLDTVEDAQNKGAEVINLSEQDPDSDSRKFPLMLIINPNEDAIISQRETFGPILMVNTYQDSEQVIDYVIQRDRPLAMYPFTNDKQLADFYIERLLSGGVCVNDALFHVAQHDMPFGGIGASGMGHYHGYEGFLTFSKLRPVFYRGRFSSMKYFMPPYTRLTDKALKFVAKLKS</sequence>
<evidence type="ECO:0000256" key="3">
    <source>
        <dbReference type="ARBA" id="ARBA00023027"/>
    </source>
</evidence>
<dbReference type="InterPro" id="IPR015590">
    <property type="entry name" value="Aldehyde_DH_dom"/>
</dbReference>
<proteinExistence type="inferred from homology"/>
<dbReference type="PIRSF" id="PIRSF036492">
    <property type="entry name" value="ALDH"/>
    <property type="match status" value="1"/>
</dbReference>
<dbReference type="PANTHER" id="PTHR43570">
    <property type="entry name" value="ALDEHYDE DEHYDROGENASE"/>
    <property type="match status" value="1"/>
</dbReference>
<dbReference type="Pfam" id="PF00171">
    <property type="entry name" value="Aldedh"/>
    <property type="match status" value="1"/>
</dbReference>
<evidence type="ECO:0000259" key="7">
    <source>
        <dbReference type="Pfam" id="PF00171"/>
    </source>
</evidence>
<evidence type="ECO:0000256" key="1">
    <source>
        <dbReference type="ARBA" id="ARBA00009986"/>
    </source>
</evidence>
<name>A0ABY5LNG9_9VIBR</name>
<dbReference type="InterPro" id="IPR012394">
    <property type="entry name" value="Aldehyde_DH_NAD(P)"/>
</dbReference>
<dbReference type="EMBL" id="CP102097">
    <property type="protein sequence ID" value="UUM32966.1"/>
    <property type="molecule type" value="Genomic_DNA"/>
</dbReference>
<dbReference type="SUPFAM" id="SSF53720">
    <property type="entry name" value="ALDH-like"/>
    <property type="match status" value="1"/>
</dbReference>
<evidence type="ECO:0000256" key="2">
    <source>
        <dbReference type="ARBA" id="ARBA00023002"/>
    </source>
</evidence>
<dbReference type="Gene3D" id="3.40.309.10">
    <property type="entry name" value="Aldehyde Dehydrogenase, Chain A, domain 2"/>
    <property type="match status" value="1"/>
</dbReference>
<keyword evidence="3" id="KW-0520">NAD</keyword>
<evidence type="ECO:0000313" key="8">
    <source>
        <dbReference type="EMBL" id="UUM32966.1"/>
    </source>
</evidence>
<gene>
    <name evidence="8" type="ORF">NP165_15550</name>
</gene>